<name>A0A1F6BY99_9BACT</name>
<evidence type="ECO:0000313" key="1">
    <source>
        <dbReference type="EMBL" id="OGG41793.1"/>
    </source>
</evidence>
<dbReference type="EMBL" id="MFKO01000002">
    <property type="protein sequence ID" value="OGG41793.1"/>
    <property type="molecule type" value="Genomic_DNA"/>
</dbReference>
<dbReference type="AlphaFoldDB" id="A0A1F6BY99"/>
<gene>
    <name evidence="1" type="ORF">A2837_01095</name>
</gene>
<dbReference type="Proteomes" id="UP000176322">
    <property type="component" value="Unassembled WGS sequence"/>
</dbReference>
<evidence type="ECO:0000313" key="2">
    <source>
        <dbReference type="Proteomes" id="UP000176322"/>
    </source>
</evidence>
<organism evidence="1 2">
    <name type="scientific">Candidatus Kaiserbacteria bacterium RIFCSPHIGHO2_01_FULL_46_22</name>
    <dbReference type="NCBI Taxonomy" id="1798475"/>
    <lineage>
        <taxon>Bacteria</taxon>
        <taxon>Candidatus Kaiseribacteriota</taxon>
    </lineage>
</organism>
<reference evidence="1 2" key="1">
    <citation type="journal article" date="2016" name="Nat. Commun.">
        <title>Thousands of microbial genomes shed light on interconnected biogeochemical processes in an aquifer system.</title>
        <authorList>
            <person name="Anantharaman K."/>
            <person name="Brown C.T."/>
            <person name="Hug L.A."/>
            <person name="Sharon I."/>
            <person name="Castelle C.J."/>
            <person name="Probst A.J."/>
            <person name="Thomas B.C."/>
            <person name="Singh A."/>
            <person name="Wilkins M.J."/>
            <person name="Karaoz U."/>
            <person name="Brodie E.L."/>
            <person name="Williams K.H."/>
            <person name="Hubbard S.S."/>
            <person name="Banfield J.F."/>
        </authorList>
    </citation>
    <scope>NUCLEOTIDE SEQUENCE [LARGE SCALE GENOMIC DNA]</scope>
</reference>
<comment type="caution">
    <text evidence="1">The sequence shown here is derived from an EMBL/GenBank/DDBJ whole genome shotgun (WGS) entry which is preliminary data.</text>
</comment>
<protein>
    <submittedName>
        <fullName evidence="1">Uncharacterized protein</fullName>
    </submittedName>
</protein>
<proteinExistence type="predicted"/>
<accession>A0A1F6BY99</accession>
<sequence>MTLFNTVILWLVPGNNALVTPTKKEFFDDLENAFFGQLQPPYRRHHFFGPRAEFAQRRYRHRRVGRFGQGHLQELIQGQGLPERGNAHVYPQGYGETIFVSR</sequence>